<dbReference type="AlphaFoldDB" id="A0A7S1PL20"/>
<organism evidence="2">
    <name type="scientific">Neobodo designis</name>
    <name type="common">Flagellated protozoan</name>
    <name type="synonym">Bodo designis</name>
    <dbReference type="NCBI Taxonomy" id="312471"/>
    <lineage>
        <taxon>Eukaryota</taxon>
        <taxon>Discoba</taxon>
        <taxon>Euglenozoa</taxon>
        <taxon>Kinetoplastea</taxon>
        <taxon>Metakinetoplastina</taxon>
        <taxon>Neobodonida</taxon>
        <taxon>Neobodo</taxon>
    </lineage>
</organism>
<proteinExistence type="predicted"/>
<dbReference type="SUPFAM" id="SSF51126">
    <property type="entry name" value="Pectin lyase-like"/>
    <property type="match status" value="1"/>
</dbReference>
<dbReference type="InterPro" id="IPR012334">
    <property type="entry name" value="Pectin_lyas_fold"/>
</dbReference>
<feature type="region of interest" description="Disordered" evidence="1">
    <location>
        <begin position="229"/>
        <end position="251"/>
    </location>
</feature>
<evidence type="ECO:0000313" key="2">
    <source>
        <dbReference type="EMBL" id="CAD9089148.1"/>
    </source>
</evidence>
<dbReference type="InterPro" id="IPR011050">
    <property type="entry name" value="Pectin_lyase_fold/virulence"/>
</dbReference>
<feature type="region of interest" description="Disordered" evidence="1">
    <location>
        <begin position="112"/>
        <end position="143"/>
    </location>
</feature>
<dbReference type="EMBL" id="HBGF01001190">
    <property type="protein sequence ID" value="CAD9089148.1"/>
    <property type="molecule type" value="Transcribed_RNA"/>
</dbReference>
<name>A0A7S1PL20_NEODS</name>
<protein>
    <recommendedName>
        <fullName evidence="3">Right handed beta helix domain-containing protein</fullName>
    </recommendedName>
</protein>
<evidence type="ECO:0000256" key="1">
    <source>
        <dbReference type="SAM" id="MobiDB-lite"/>
    </source>
</evidence>
<reference evidence="2" key="1">
    <citation type="submission" date="2021-01" db="EMBL/GenBank/DDBJ databases">
        <authorList>
            <person name="Corre E."/>
            <person name="Pelletier E."/>
            <person name="Niang G."/>
            <person name="Scheremetjew M."/>
            <person name="Finn R."/>
            <person name="Kale V."/>
            <person name="Holt S."/>
            <person name="Cochrane G."/>
            <person name="Meng A."/>
            <person name="Brown T."/>
            <person name="Cohen L."/>
        </authorList>
    </citation>
    <scope>NUCLEOTIDE SEQUENCE</scope>
    <source>
        <strain evidence="2">CCAP 1951/1</strain>
    </source>
</reference>
<gene>
    <name evidence="2" type="ORF">NDES1114_LOCUS821</name>
</gene>
<feature type="region of interest" description="Disordered" evidence="1">
    <location>
        <begin position="1"/>
        <end position="35"/>
    </location>
</feature>
<sequence>MADDERDEEMRPEEEEEEEDEEAWAEPVSLEGLPVGNTTTFVGGFSTVKNLSDALAAWKNKDDRIIVLPGTYDADVSLDANGHQGLVLQGDATAEPSAIVFKGLLDVAATAGAKPPGSDAMPAEEEEAEDEDGENAAAKQPPRPLTLGRMAFLGGAVFSETADADINECVFGSAFVDDAHERVPRTVRCHGLSTVRVNKCTCYGMERSAVYCYPHARATFTDCTFVGAKKPPPPPPEHERRRRRLVAAPPPPPSVPESCECEVGVHMDDSQAKFVGCVVNNFTIGFAFNDKCAGTTVENCTVTEIATVAFLLGSGTCPAVRGNSAKLCGRECVVVGGKAHPTMRNNVFVGDARLKDGAVVTGICDNVLGLNGQLIAEGQRYTVKGFTSVPKDPTLVKPKKPEDEDEE</sequence>
<evidence type="ECO:0008006" key="3">
    <source>
        <dbReference type="Google" id="ProtNLM"/>
    </source>
</evidence>
<feature type="compositionally biased region" description="Acidic residues" evidence="1">
    <location>
        <begin position="1"/>
        <end position="24"/>
    </location>
</feature>
<dbReference type="Gene3D" id="2.160.20.10">
    <property type="entry name" value="Single-stranded right-handed beta-helix, Pectin lyase-like"/>
    <property type="match status" value="1"/>
</dbReference>
<feature type="compositionally biased region" description="Acidic residues" evidence="1">
    <location>
        <begin position="122"/>
        <end position="134"/>
    </location>
</feature>
<accession>A0A7S1PL20</accession>